<keyword evidence="3" id="KW-1185">Reference proteome</keyword>
<comment type="caution">
    <text evidence="2">The sequence shown here is derived from an EMBL/GenBank/DDBJ whole genome shotgun (WGS) entry which is preliminary data.</text>
</comment>
<dbReference type="Proteomes" id="UP000293142">
    <property type="component" value="Unassembled WGS sequence"/>
</dbReference>
<dbReference type="EMBL" id="SIRE01000005">
    <property type="protein sequence ID" value="TBL80324.1"/>
    <property type="molecule type" value="Genomic_DNA"/>
</dbReference>
<evidence type="ECO:0008006" key="4">
    <source>
        <dbReference type="Google" id="ProtNLM"/>
    </source>
</evidence>
<name>A0A4Q9DVL7_9BACL</name>
<proteinExistence type="predicted"/>
<dbReference type="AlphaFoldDB" id="A0A4Q9DVL7"/>
<protein>
    <recommendedName>
        <fullName evidence="4">DUF4352 domain-containing protein</fullName>
    </recommendedName>
</protein>
<dbReference type="RefSeq" id="WP_131012740.1">
    <property type="nucleotide sequence ID" value="NZ_SIRE01000005.1"/>
</dbReference>
<keyword evidence="1" id="KW-0732">Signal</keyword>
<sequence length="130" mass="14292">MKMIKRLAIGTLLCASLLGTSAVALADAEMDFEVTAVKYDENGKLLATGTFKNLGDKNIETVTKVDLKLSLGNDAGDFKQVADVYFENIAVHIAPGETTEVTLEFPGVEYYEDATKFSSEEGDWEFTYFE</sequence>
<evidence type="ECO:0000313" key="2">
    <source>
        <dbReference type="EMBL" id="TBL80324.1"/>
    </source>
</evidence>
<organism evidence="2 3">
    <name type="scientific">Paenibacillus thalictri</name>
    <dbReference type="NCBI Taxonomy" id="2527873"/>
    <lineage>
        <taxon>Bacteria</taxon>
        <taxon>Bacillati</taxon>
        <taxon>Bacillota</taxon>
        <taxon>Bacilli</taxon>
        <taxon>Bacillales</taxon>
        <taxon>Paenibacillaceae</taxon>
        <taxon>Paenibacillus</taxon>
    </lineage>
</organism>
<feature type="chain" id="PRO_5039435949" description="DUF4352 domain-containing protein" evidence="1">
    <location>
        <begin position="27"/>
        <end position="130"/>
    </location>
</feature>
<evidence type="ECO:0000313" key="3">
    <source>
        <dbReference type="Proteomes" id="UP000293142"/>
    </source>
</evidence>
<accession>A0A4Q9DVL7</accession>
<dbReference type="OrthoDB" id="268113at2"/>
<reference evidence="2 3" key="1">
    <citation type="submission" date="2019-02" db="EMBL/GenBank/DDBJ databases">
        <title>Paenibacillus sp. nov., isolated from surface-sterilized tissue of Thalictrum simplex L.</title>
        <authorList>
            <person name="Tuo L."/>
        </authorList>
    </citation>
    <scope>NUCLEOTIDE SEQUENCE [LARGE SCALE GENOMIC DNA]</scope>
    <source>
        <strain evidence="2 3">N2SHLJ1</strain>
    </source>
</reference>
<feature type="signal peptide" evidence="1">
    <location>
        <begin position="1"/>
        <end position="26"/>
    </location>
</feature>
<evidence type="ECO:0000256" key="1">
    <source>
        <dbReference type="SAM" id="SignalP"/>
    </source>
</evidence>
<gene>
    <name evidence="2" type="ORF">EYB31_07860</name>
</gene>